<dbReference type="InterPro" id="IPR010982">
    <property type="entry name" value="Lambda_DNA-bd_dom_sf"/>
</dbReference>
<dbReference type="InterPro" id="IPR046335">
    <property type="entry name" value="LacI/GalR-like_sensor"/>
</dbReference>
<feature type="domain" description="HTH lacI-type" evidence="4">
    <location>
        <begin position="4"/>
        <end position="58"/>
    </location>
</feature>
<dbReference type="Gene3D" id="1.10.260.40">
    <property type="entry name" value="lambda repressor-like DNA-binding domains"/>
    <property type="match status" value="1"/>
</dbReference>
<dbReference type="CDD" id="cd06267">
    <property type="entry name" value="PBP1_LacI_sugar_binding-like"/>
    <property type="match status" value="1"/>
</dbReference>
<dbReference type="PANTHER" id="PTHR30146">
    <property type="entry name" value="LACI-RELATED TRANSCRIPTIONAL REPRESSOR"/>
    <property type="match status" value="1"/>
</dbReference>
<dbReference type="InterPro" id="IPR028082">
    <property type="entry name" value="Peripla_BP_I"/>
</dbReference>
<dbReference type="CDD" id="cd01392">
    <property type="entry name" value="HTH_LacI"/>
    <property type="match status" value="1"/>
</dbReference>
<protein>
    <submittedName>
        <fullName evidence="5">LacI family transcriptional regulator</fullName>
    </submittedName>
</protein>
<name>A0ABN6XBR9_9CELL</name>
<dbReference type="SMART" id="SM00354">
    <property type="entry name" value="HTH_LACI"/>
    <property type="match status" value="1"/>
</dbReference>
<dbReference type="Pfam" id="PF00356">
    <property type="entry name" value="LacI"/>
    <property type="match status" value="1"/>
</dbReference>
<evidence type="ECO:0000313" key="6">
    <source>
        <dbReference type="Proteomes" id="UP001321475"/>
    </source>
</evidence>
<gene>
    <name evidence="5" type="ORF">GCM10025865_16030</name>
</gene>
<dbReference type="Gene3D" id="3.40.50.2300">
    <property type="match status" value="2"/>
</dbReference>
<keyword evidence="3" id="KW-0804">Transcription</keyword>
<keyword evidence="1" id="KW-0805">Transcription regulation</keyword>
<dbReference type="EMBL" id="AP027729">
    <property type="protein sequence ID" value="BDZ42304.1"/>
    <property type="molecule type" value="Genomic_DNA"/>
</dbReference>
<sequence length="345" mass="36369">MARPTIVDIAQAAGVSKGAVSFALNDRPGVSDATRARIIATAAQLGWVPNAAARSLAGTRAGAIGLVFARPAKTLAVEPFFMQLIAGIESELAKQSLALVFQVVEDHQAEIATYRRWAAERRVDGVLVVDPYAEDDRLAPLRELDLHAVFIGIPPTSEGFAGVWSDMTVAMDAALGHLTSLGHTRIARVAGDTRHDHVVLRDADFVRWTADHGLADCTIEQTDYSVESGSRATHRLLTAQRPPTAIIYDNDVMALAGVGVAQELGVSIPGDVSVLAWDDSILCSLSHPAITALHRDLTEFGAAAANLLLDLIDGGAPRRVETAPGVLVVRGSTGPVTTARGGVMA</sequence>
<dbReference type="PROSITE" id="PS50932">
    <property type="entry name" value="HTH_LACI_2"/>
    <property type="match status" value="1"/>
</dbReference>
<evidence type="ECO:0000256" key="2">
    <source>
        <dbReference type="ARBA" id="ARBA00023125"/>
    </source>
</evidence>
<dbReference type="SUPFAM" id="SSF47413">
    <property type="entry name" value="lambda repressor-like DNA-binding domains"/>
    <property type="match status" value="1"/>
</dbReference>
<dbReference type="PROSITE" id="PS00356">
    <property type="entry name" value="HTH_LACI_1"/>
    <property type="match status" value="1"/>
</dbReference>
<dbReference type="Proteomes" id="UP001321475">
    <property type="component" value="Chromosome"/>
</dbReference>
<dbReference type="PANTHER" id="PTHR30146:SF155">
    <property type="entry name" value="ALANINE RACEMASE"/>
    <property type="match status" value="1"/>
</dbReference>
<evidence type="ECO:0000256" key="1">
    <source>
        <dbReference type="ARBA" id="ARBA00023015"/>
    </source>
</evidence>
<reference evidence="6" key="1">
    <citation type="journal article" date="2019" name="Int. J. Syst. Evol. Microbiol.">
        <title>The Global Catalogue of Microorganisms (GCM) 10K type strain sequencing project: providing services to taxonomists for standard genome sequencing and annotation.</title>
        <authorList>
            <consortium name="The Broad Institute Genomics Platform"/>
            <consortium name="The Broad Institute Genome Sequencing Center for Infectious Disease"/>
            <person name="Wu L."/>
            <person name="Ma J."/>
        </authorList>
    </citation>
    <scope>NUCLEOTIDE SEQUENCE [LARGE SCALE GENOMIC DNA]</scope>
    <source>
        <strain evidence="6">NBRC 108565</strain>
    </source>
</reference>
<keyword evidence="6" id="KW-1185">Reference proteome</keyword>
<proteinExistence type="predicted"/>
<dbReference type="Pfam" id="PF13377">
    <property type="entry name" value="Peripla_BP_3"/>
    <property type="match status" value="1"/>
</dbReference>
<keyword evidence="2" id="KW-0238">DNA-binding</keyword>
<dbReference type="SUPFAM" id="SSF53822">
    <property type="entry name" value="Periplasmic binding protein-like I"/>
    <property type="match status" value="1"/>
</dbReference>
<evidence type="ECO:0000313" key="5">
    <source>
        <dbReference type="EMBL" id="BDZ42304.1"/>
    </source>
</evidence>
<organism evidence="5 6">
    <name type="scientific">Paraoerskovia sediminicola</name>
    <dbReference type="NCBI Taxonomy" id="1138587"/>
    <lineage>
        <taxon>Bacteria</taxon>
        <taxon>Bacillati</taxon>
        <taxon>Actinomycetota</taxon>
        <taxon>Actinomycetes</taxon>
        <taxon>Micrococcales</taxon>
        <taxon>Cellulomonadaceae</taxon>
        <taxon>Paraoerskovia</taxon>
    </lineage>
</organism>
<dbReference type="RefSeq" id="WP_286219294.1">
    <property type="nucleotide sequence ID" value="NZ_AP027729.1"/>
</dbReference>
<evidence type="ECO:0000256" key="3">
    <source>
        <dbReference type="ARBA" id="ARBA00023163"/>
    </source>
</evidence>
<dbReference type="InterPro" id="IPR000843">
    <property type="entry name" value="HTH_LacI"/>
</dbReference>
<evidence type="ECO:0000259" key="4">
    <source>
        <dbReference type="PROSITE" id="PS50932"/>
    </source>
</evidence>
<accession>A0ABN6XBR9</accession>